<evidence type="ECO:0000313" key="3">
    <source>
        <dbReference type="Proteomes" id="UP000283530"/>
    </source>
</evidence>
<evidence type="ECO:0000313" key="2">
    <source>
        <dbReference type="EMBL" id="RWR88628.1"/>
    </source>
</evidence>
<gene>
    <name evidence="2" type="ORF">CKAN_01765400</name>
</gene>
<reference evidence="2 3" key="1">
    <citation type="journal article" date="2019" name="Nat. Plants">
        <title>Stout camphor tree genome fills gaps in understanding of flowering plant genome evolution.</title>
        <authorList>
            <person name="Chaw S.M."/>
            <person name="Liu Y.C."/>
            <person name="Wu Y.W."/>
            <person name="Wang H.Y."/>
            <person name="Lin C.I."/>
            <person name="Wu C.S."/>
            <person name="Ke H.M."/>
            <person name="Chang L.Y."/>
            <person name="Hsu C.Y."/>
            <person name="Yang H.T."/>
            <person name="Sudianto E."/>
            <person name="Hsu M.H."/>
            <person name="Wu K.P."/>
            <person name="Wang L.N."/>
            <person name="Leebens-Mack J.H."/>
            <person name="Tsai I.J."/>
        </authorList>
    </citation>
    <scope>NUCLEOTIDE SEQUENCE [LARGE SCALE GENOMIC DNA]</scope>
    <source>
        <strain evidence="3">cv. Chaw 1501</strain>
        <tissue evidence="2">Young leaves</tissue>
    </source>
</reference>
<accession>A0A3S3NJ62</accession>
<keyword evidence="1" id="KW-1133">Transmembrane helix</keyword>
<proteinExistence type="predicted"/>
<keyword evidence="3" id="KW-1185">Reference proteome</keyword>
<protein>
    <submittedName>
        <fullName evidence="2">Uncharacterized protein</fullName>
    </submittedName>
</protein>
<organism evidence="2 3">
    <name type="scientific">Cinnamomum micranthum f. kanehirae</name>
    <dbReference type="NCBI Taxonomy" id="337451"/>
    <lineage>
        <taxon>Eukaryota</taxon>
        <taxon>Viridiplantae</taxon>
        <taxon>Streptophyta</taxon>
        <taxon>Embryophyta</taxon>
        <taxon>Tracheophyta</taxon>
        <taxon>Spermatophyta</taxon>
        <taxon>Magnoliopsida</taxon>
        <taxon>Magnoliidae</taxon>
        <taxon>Laurales</taxon>
        <taxon>Lauraceae</taxon>
        <taxon>Cinnamomum</taxon>
    </lineage>
</organism>
<evidence type="ECO:0000256" key="1">
    <source>
        <dbReference type="SAM" id="Phobius"/>
    </source>
</evidence>
<dbReference type="Proteomes" id="UP000283530">
    <property type="component" value="Unassembled WGS sequence"/>
</dbReference>
<sequence>MVPAVFTIKWWKKRGHWSSLLTMYSLLVYHAVLAPGCPLHFCSRENSKNLLVEDPNYCQPKNEFYRVLPFSN</sequence>
<dbReference type="AlphaFoldDB" id="A0A3S3NJ62"/>
<dbReference type="EMBL" id="QPKB01000007">
    <property type="protein sequence ID" value="RWR88628.1"/>
    <property type="molecule type" value="Genomic_DNA"/>
</dbReference>
<keyword evidence="1" id="KW-0472">Membrane</keyword>
<feature type="transmembrane region" description="Helical" evidence="1">
    <location>
        <begin position="21"/>
        <end position="41"/>
    </location>
</feature>
<keyword evidence="1" id="KW-0812">Transmembrane</keyword>
<name>A0A3S3NJ62_9MAGN</name>
<comment type="caution">
    <text evidence="2">The sequence shown here is derived from an EMBL/GenBank/DDBJ whole genome shotgun (WGS) entry which is preliminary data.</text>
</comment>